<dbReference type="InterPro" id="IPR004193">
    <property type="entry name" value="Glyco_hydro_13_N"/>
</dbReference>
<dbReference type="SMART" id="SM00642">
    <property type="entry name" value="Aamy"/>
    <property type="match status" value="1"/>
</dbReference>
<dbReference type="Pfam" id="PF17967">
    <property type="entry name" value="Pullulanase_N2"/>
    <property type="match status" value="1"/>
</dbReference>
<dbReference type="InterPro" id="IPR024561">
    <property type="entry name" value="Pullul_strch_C"/>
</dbReference>
<dbReference type="Gene3D" id="2.60.40.1130">
    <property type="entry name" value="Rab geranylgeranyltransferase alpha-subunit, insert domain"/>
    <property type="match status" value="1"/>
</dbReference>
<dbReference type="InterPro" id="IPR006047">
    <property type="entry name" value="GH13_cat_dom"/>
</dbReference>
<dbReference type="NCBIfam" id="TIGR02103">
    <property type="entry name" value="pullul_strch"/>
    <property type="match status" value="1"/>
</dbReference>
<dbReference type="CDD" id="cd02860">
    <property type="entry name" value="E_set_Pullulanase"/>
    <property type="match status" value="1"/>
</dbReference>
<dbReference type="RefSeq" id="WP_353650145.1">
    <property type="nucleotide sequence ID" value="NZ_CP159218.1"/>
</dbReference>
<organism evidence="4">
    <name type="scientific">Nakamurella sp. A5-74</name>
    <dbReference type="NCBI Taxonomy" id="3158264"/>
    <lineage>
        <taxon>Bacteria</taxon>
        <taxon>Bacillati</taxon>
        <taxon>Actinomycetota</taxon>
        <taxon>Actinomycetes</taxon>
        <taxon>Nakamurellales</taxon>
        <taxon>Nakamurellaceae</taxon>
        <taxon>Nakamurella</taxon>
    </lineage>
</organism>
<dbReference type="SUPFAM" id="SSF51011">
    <property type="entry name" value="Glycosyl hydrolase domain"/>
    <property type="match status" value="1"/>
</dbReference>
<feature type="region of interest" description="Disordered" evidence="2">
    <location>
        <begin position="839"/>
        <end position="871"/>
    </location>
</feature>
<dbReference type="PANTHER" id="PTHR43002">
    <property type="entry name" value="GLYCOGEN DEBRANCHING ENZYME"/>
    <property type="match status" value="1"/>
</dbReference>
<dbReference type="GO" id="GO:0051060">
    <property type="term" value="F:pullulanase activity"/>
    <property type="evidence" value="ECO:0007669"/>
    <property type="project" value="InterPro"/>
</dbReference>
<sequence>MSRLIVHSRRRTSLRRHLTVVLAVVLGGSALLVGPAAAAPRAAVAAPPTAALPAAAAAAAVPVTLAGSLQSEAGCPGDWDPACSATDLVAGDGVHTRTLELPKGAYEFKVVLDHGWTVNYGAGGIPDGANIPLVLTATARVTFSFEDASHVTTIRSAAVPGPGITKDDRALAGNSLRAGLTKERFYFVMTDRFANGDQSNDAGGITAPPGTEARLATGLDPTDKGFYHGGDLTGLTGKLDYIKGMGTTSIWLTPSFKNRPVQGQGVNVSAGYHGYWITDFTQIDPHLGSNADLKKLIDAAHGKGMKVFFDIITNHTADVIDYQQKKYTYIPKSDVPYRDAAGTVFDDHDYATGDTFPVLDKSSFPYTPVFNSAADATVKVPAWLNDPLKYHNRGDAAFDGSEGDRYGDFSGLDDLFTEQLAVRDGMTDIYSFWAKFGIDGFRIDTVKHVNLEFWQKFAPAMEKAAASVGKKNFFQFGEVYDADPANTSVYTTAGKLPATLDFGFQARATGFGLGQPTKDLAALYGNDDYYTDTDSNAYELPTFLGNHDMGRIGYFLQSGGHSGTDLFKRDLLTQQLMFLTRGQPVTYYGDEQGFTGDGGDKDARQDMFGSKVASYNDDTLIGTTATTATPRFDTQQPVYKAIADLSKLRQQYPALADGAQIPRYSSAAAGVFAFSRIDAKEQVEYVVAANNATEPKTVSFDTLSAGMRFSAIYGGARPVTSARDGHVSVTVPALSTVVWKAGSKLARAKAAPRAVFVTPGAVGSESAVGGRAPIQVAVPAGGFNQVSFAWRPAGSKTWQPLGTDDNAPYRVFQDVSALAPGSLVEYRAVVKDHSGNLSATSTSAVVGAPAPPSSGGGAAQNDPPASQPSSVTIAGDLQSEAGCSADWQPDCATTHLTLDANSGIWTGTFTLPAGQYNYKASIDDSWTENYGANAKRDGGNVPVTVPASGTVTFYYDPSTHWVTSSAEGPIVTAPGTAQSELGCPADFSPDCLRPWLQDPDGDGVYTFSTARIPAGSYETKVAHGLSWDENYGAGGEAGGANITYTVSAGSVVTFSYVLATHVLTVSSASSTDADLGQSKAQALDTSVVAWNLPATADQYHYRLHFAPTGGLGLDTTAVTGGDSIALTRDAAGIGKRLTAQHPELTAYDALRLPTWASRDRRLLEQITSGQVVVAAYDDAGKLVDATGVQLPWLLDALYPSAKQALLGPTWRLDRPVLALWAPTAQSVEVLLTPQGSTRQSTVSMRRNNSGVWSVKGSPSWRDARYLFAVTVYVPETGKVERNVVTDPYSVALTTNSASSVLADLAAPALKPAGWTRLVKPQLAQPSDTSVYELQVRDFSMSDSTVPAADRGTFAAFTHSGSAGMQHLAALSRAGLNTLHLLPVFDFATVEEDRSQQATPACDLPALTAADPAGEDQQACTAAVAETDGFNWGYDPWHYTVPEGSYSTNPNGSARTLQMRQMVSAVNRIGMRVVMDVVYNHTSASGQDPKSVLDKVVPGYYHRLSATGALETSTCCANTATEHMMMNKLTVDSLVTWAVQYKVDGFRFDLMGHMPKQTILDVRHALDRLTLVRHGVDGKKIYLYGEGWNFGEVADDARFVQATQKNMAGTGVGTFNDRLRDAVRGGGPFDEDPGKQGFGTGLLTDPNSSGVNGTEAEQRATLLADQDRIKVGLVGNLADYRLVDAAGNSLQGKDIDYNGSPTGYTAEPSETINYVDAHDNETLFDTLAYKLPTDTPMVDRVRMNTVSLATVTLGQGPMFWHAGADLLRSKSLDRDSYNSGDWFNRIDWTGKHSTFGSGLPPKQANEAKWAFMKPLLADPALVPAPSDIAAGTARAQDLLRLRYSSPLFRLPNAATIEQKVSFLTSGPDQAAGVIAMQLDDRVGKDVDPRLERIVIVFNATPGSQTVPVTGAGALRLSPVQAGGTDPVVRTSTVSGSAVTVPGRTVAVFVQS</sequence>
<evidence type="ECO:0000259" key="3">
    <source>
        <dbReference type="SMART" id="SM00642"/>
    </source>
</evidence>
<dbReference type="Pfam" id="PF11852">
    <property type="entry name" value="Pullul_strch_C"/>
    <property type="match status" value="1"/>
</dbReference>
<dbReference type="SUPFAM" id="SSF51445">
    <property type="entry name" value="(Trans)glycosidases"/>
    <property type="match status" value="2"/>
</dbReference>
<dbReference type="InterPro" id="IPR017853">
    <property type="entry name" value="GH"/>
</dbReference>
<dbReference type="Pfam" id="PF22058">
    <property type="entry name" value="X25_BaPul_like"/>
    <property type="match status" value="3"/>
</dbReference>
<dbReference type="InterPro" id="IPR014756">
    <property type="entry name" value="Ig_E-set"/>
</dbReference>
<proteinExistence type="inferred from homology"/>
<dbReference type="InterPro" id="IPR013783">
    <property type="entry name" value="Ig-like_fold"/>
</dbReference>
<dbReference type="Gene3D" id="3.20.20.80">
    <property type="entry name" value="Glycosidases"/>
    <property type="match status" value="2"/>
</dbReference>
<evidence type="ECO:0000256" key="1">
    <source>
        <dbReference type="ARBA" id="ARBA00008061"/>
    </source>
</evidence>
<comment type="similarity">
    <text evidence="1">Belongs to the glycosyl hydrolase 13 family.</text>
</comment>
<dbReference type="SUPFAM" id="SSF81296">
    <property type="entry name" value="E set domains"/>
    <property type="match status" value="2"/>
</dbReference>
<reference evidence="4" key="1">
    <citation type="submission" date="2024-05" db="EMBL/GenBank/DDBJ databases">
        <authorList>
            <person name="Cai S.Y."/>
            <person name="Jin L.M."/>
            <person name="Li H.R."/>
        </authorList>
    </citation>
    <scope>NUCLEOTIDE SEQUENCE</scope>
    <source>
        <strain evidence="4">A5-74</strain>
    </source>
</reference>
<dbReference type="EMBL" id="CP159218">
    <property type="protein sequence ID" value="XCG64532.1"/>
    <property type="molecule type" value="Genomic_DNA"/>
</dbReference>
<protein>
    <submittedName>
        <fullName evidence="4">Pullulanase-type alpha-1,6-glucosidase</fullName>
    </submittedName>
</protein>
<dbReference type="Pfam" id="PF02922">
    <property type="entry name" value="CBM_48"/>
    <property type="match status" value="1"/>
</dbReference>
<dbReference type="Gene3D" id="2.60.40.10">
    <property type="entry name" value="Immunoglobulins"/>
    <property type="match status" value="4"/>
</dbReference>
<dbReference type="CDD" id="cd11341">
    <property type="entry name" value="AmyAc_Pullulanase_LD-like"/>
    <property type="match status" value="1"/>
</dbReference>
<dbReference type="InterPro" id="IPR013780">
    <property type="entry name" value="Glyco_hydro_b"/>
</dbReference>
<evidence type="ECO:0000256" key="2">
    <source>
        <dbReference type="SAM" id="MobiDB-lite"/>
    </source>
</evidence>
<dbReference type="GO" id="GO:0005975">
    <property type="term" value="P:carbohydrate metabolic process"/>
    <property type="evidence" value="ECO:0007669"/>
    <property type="project" value="InterPro"/>
</dbReference>
<dbReference type="InterPro" id="IPR011839">
    <property type="entry name" value="Pullul_strch"/>
</dbReference>
<dbReference type="CDD" id="cd11339">
    <property type="entry name" value="AmyAc_bac_CMD_like_2"/>
    <property type="match status" value="1"/>
</dbReference>
<accession>A0AAU8DQG7</accession>
<gene>
    <name evidence="4" type="primary">pulA</name>
    <name evidence="4" type="ORF">ABLG96_04110</name>
</gene>
<name>A0AAU8DQG7_9ACTN</name>
<dbReference type="InterPro" id="IPR040671">
    <property type="entry name" value="Pullulanase_N2"/>
</dbReference>
<evidence type="ECO:0000313" key="4">
    <source>
        <dbReference type="EMBL" id="XCG64532.1"/>
    </source>
</evidence>
<dbReference type="Gene3D" id="2.60.40.1180">
    <property type="entry name" value="Golgi alpha-mannosidase II"/>
    <property type="match status" value="2"/>
</dbReference>
<dbReference type="Pfam" id="PF00128">
    <property type="entry name" value="Alpha-amylase"/>
    <property type="match status" value="1"/>
</dbReference>
<dbReference type="InterPro" id="IPR054409">
    <property type="entry name" value="X25_BaPul-like"/>
</dbReference>
<feature type="domain" description="Glycosyl hydrolase family 13 catalytic" evidence="3">
    <location>
        <begin position="187"/>
        <end position="649"/>
    </location>
</feature>
<dbReference type="CDD" id="cd12962">
    <property type="entry name" value="X25_BaPul_like"/>
    <property type="match status" value="3"/>
</dbReference>